<accession>A0AA92K7M7</accession>
<protein>
    <submittedName>
        <fullName evidence="3">Lipase</fullName>
    </submittedName>
</protein>
<evidence type="ECO:0000313" key="3">
    <source>
        <dbReference type="EMBL" id="QOK99881.1"/>
    </source>
</evidence>
<dbReference type="Pfam" id="PF01764">
    <property type="entry name" value="Lipase_3"/>
    <property type="match status" value="1"/>
</dbReference>
<geneLocation type="plasmid" evidence="3 4">
    <name>pUW774mp</name>
</geneLocation>
<dbReference type="GO" id="GO:0006629">
    <property type="term" value="P:lipid metabolic process"/>
    <property type="evidence" value="ECO:0007669"/>
    <property type="project" value="InterPro"/>
</dbReference>
<dbReference type="Proteomes" id="UP000593970">
    <property type="component" value="Plasmid pUW774mp"/>
</dbReference>
<dbReference type="InterPro" id="IPR002921">
    <property type="entry name" value="Fungal_lipase-type"/>
</dbReference>
<proteinExistence type="predicted"/>
<dbReference type="SUPFAM" id="SSF53474">
    <property type="entry name" value="alpha/beta-Hydrolases"/>
    <property type="match status" value="1"/>
</dbReference>
<dbReference type="EMBL" id="CP051170">
    <property type="protein sequence ID" value="QOK99881.1"/>
    <property type="molecule type" value="Genomic_DNA"/>
</dbReference>
<dbReference type="AlphaFoldDB" id="A0AA92K7M7"/>
<dbReference type="InterPro" id="IPR029058">
    <property type="entry name" value="AB_hydrolase_fold"/>
</dbReference>
<gene>
    <name evidence="3" type="ORF">HF909_25055</name>
</gene>
<keyword evidence="3" id="KW-0614">Plasmid</keyword>
<feature type="region of interest" description="Disordered" evidence="1">
    <location>
        <begin position="1"/>
        <end position="45"/>
    </location>
</feature>
<dbReference type="Gene3D" id="3.40.50.1820">
    <property type="entry name" value="alpha/beta hydrolase"/>
    <property type="match status" value="1"/>
</dbReference>
<feature type="domain" description="Fungal lipase-type" evidence="2">
    <location>
        <begin position="170"/>
        <end position="307"/>
    </location>
</feature>
<sequence length="449" mass="48163">MLRSFSTGTLFRPSEDGSPGHPAVTLRMPASASDSPARKPPRRAASLDDLRNCATAGPASRRPVVIRASSVRAPADRVKSIDPVRVDLAGALRQVELASGSVRPRPGTGHLDARRREVLECMRACAGEAYTADLGQVADVGQLRFAGEMSTPTLKCWESVAHRDVLAVVVGFSGTRMEETEDLLCDLKSQIAHPHVNPLDGRLPRLGHVGAGWQERWQAEALARRGGGLRMAEILAGYAATARERGQPLSVSVVGHSLGAVVATLASFDIANFLGASGVHGKVSTYAFNPPRLGRTGVEDTYRSALARLAAPQEGALRFTLRQFTRHMDPIQSVPFFMQHPDWADGGHRDRGGAYAAEARGGVRIVTYNDEAASRVNLSLNHELSLWKTAIASGMSDAALHSLFDGRPKPEPEAEATRLSRRSFFLSLIDGVSAQRVPGVAGRPIRSDA</sequence>
<dbReference type="NCBIfam" id="NF041407">
    <property type="entry name" value="XopAP"/>
    <property type="match status" value="1"/>
</dbReference>
<organism evidence="3 4">
    <name type="scientific">Ralstonia solanacearum</name>
    <name type="common">Pseudomonas solanacearum</name>
    <dbReference type="NCBI Taxonomy" id="305"/>
    <lineage>
        <taxon>Bacteria</taxon>
        <taxon>Pseudomonadati</taxon>
        <taxon>Pseudomonadota</taxon>
        <taxon>Betaproteobacteria</taxon>
        <taxon>Burkholderiales</taxon>
        <taxon>Burkholderiaceae</taxon>
        <taxon>Ralstonia</taxon>
        <taxon>Ralstonia solanacearum species complex</taxon>
    </lineage>
</organism>
<evidence type="ECO:0000313" key="4">
    <source>
        <dbReference type="Proteomes" id="UP000593970"/>
    </source>
</evidence>
<name>A0AA92K7M7_RALSL</name>
<evidence type="ECO:0000256" key="1">
    <source>
        <dbReference type="SAM" id="MobiDB-lite"/>
    </source>
</evidence>
<reference evidence="4" key="1">
    <citation type="submission" date="2020-04" db="EMBL/GenBank/DDBJ databases">
        <title>Ralstonia solanacearum UW576, UW763, UW773, and UW774.</title>
        <authorList>
            <person name="Steidl O."/>
            <person name="Truchon A."/>
            <person name="Allen C."/>
        </authorList>
    </citation>
    <scope>NUCLEOTIDE SEQUENCE [LARGE SCALE GENOMIC DNA]</scope>
    <source>
        <strain evidence="4">UW774</strain>
        <plasmid evidence="4">pUW774mp</plasmid>
    </source>
</reference>
<evidence type="ECO:0000259" key="2">
    <source>
        <dbReference type="Pfam" id="PF01764"/>
    </source>
</evidence>